<keyword evidence="1" id="KW-0472">Membrane</keyword>
<dbReference type="AlphaFoldDB" id="I3WHR4"/>
<dbReference type="EMBL" id="CP001361">
    <property type="protein sequence ID" value="AFL04427.1"/>
    <property type="molecule type" value="Genomic_DNA"/>
</dbReference>
<dbReference type="PANTHER" id="PTHR43358:SF4">
    <property type="entry name" value="ALPHA_BETA HYDROLASE FOLD-1 DOMAIN-CONTAINING PROTEIN"/>
    <property type="match status" value="1"/>
</dbReference>
<reference evidence="3 4" key="1">
    <citation type="journal article" date="2012" name="J. Bacteriol.">
        <title>Complete Genome Sequence of the Probiotic Bacterium Bifidobacterium bifidum Strain BGN4.</title>
        <authorList>
            <person name="Yu D.S."/>
            <person name="Jeong H."/>
            <person name="Lee D.H."/>
            <person name="Kwon S.K."/>
            <person name="Song J.Y."/>
            <person name="Kim B.K."/>
            <person name="Park M.S."/>
            <person name="Ji G.E."/>
            <person name="Oh T.K."/>
            <person name="Kim J.F."/>
        </authorList>
    </citation>
    <scope>NUCLEOTIDE SEQUENCE [LARGE SCALE GENOMIC DNA]</scope>
    <source>
        <strain evidence="3 4">BGN4</strain>
    </source>
</reference>
<protein>
    <submittedName>
        <fullName evidence="3">YgkD</fullName>
    </submittedName>
</protein>
<dbReference type="KEGG" id="bbf:BBB_0834"/>
<dbReference type="Gene3D" id="3.40.50.1820">
    <property type="entry name" value="alpha/beta hydrolase"/>
    <property type="match status" value="1"/>
</dbReference>
<name>I3WHR4_BIFBI</name>
<dbReference type="HOGENOM" id="CLU_029375_6_3_11"/>
<dbReference type="InterPro" id="IPR022742">
    <property type="entry name" value="Hydrolase_4"/>
</dbReference>
<evidence type="ECO:0000313" key="4">
    <source>
        <dbReference type="Proteomes" id="UP000006173"/>
    </source>
</evidence>
<feature type="transmembrane region" description="Helical" evidence="1">
    <location>
        <begin position="33"/>
        <end position="60"/>
    </location>
</feature>
<feature type="domain" description="Serine aminopeptidase S33" evidence="2">
    <location>
        <begin position="131"/>
        <end position="230"/>
    </location>
</feature>
<organism evidence="3 4">
    <name type="scientific">Bifidobacterium bifidum BGN4</name>
    <dbReference type="NCBI Taxonomy" id="484020"/>
    <lineage>
        <taxon>Bacteria</taxon>
        <taxon>Bacillati</taxon>
        <taxon>Actinomycetota</taxon>
        <taxon>Actinomycetes</taxon>
        <taxon>Bifidobacteriales</taxon>
        <taxon>Bifidobacteriaceae</taxon>
        <taxon>Bifidobacterium</taxon>
    </lineage>
</organism>
<evidence type="ECO:0000313" key="3">
    <source>
        <dbReference type="EMBL" id="AFL04427.1"/>
    </source>
</evidence>
<keyword evidence="1" id="KW-0812">Transmembrane</keyword>
<sequence length="355" mass="38047">MPSSTPARPYNGRNGTCTESAGRLAMARNTSRIVVGGGIAASVVAGATYGLANLMFSYALDAQAKHSMLRSGGDDGKVADKGPRLDAAEEVEAADWFDQSKQPVVISAEDGIQLHGWLFDPDCAGAKPHLYAICCHGYSGQPQDMAKYAHRFARLGFTVLVPALRGHGLSEGRYAGMGWLDRRDLMRWISLIIGSDADARILLQGKSMGAAAVMMTVGEPDLPRNVVAAVEDCGYASVGQQFIDCARSMFHLPKFLAKPIVTTMGAIAQRRAGYGFQEASCVEQLKHATIPMLFIHGGADDFVPSRALDENFDACASIDRQKLLIPSAGHSMSASTAPVVYWKTVTNFVTRVFGL</sequence>
<dbReference type="InterPro" id="IPR052920">
    <property type="entry name" value="DNA-binding_regulatory"/>
</dbReference>
<dbReference type="PANTHER" id="PTHR43358">
    <property type="entry name" value="ALPHA/BETA-HYDROLASE"/>
    <property type="match status" value="1"/>
</dbReference>
<dbReference type="SUPFAM" id="SSF53474">
    <property type="entry name" value="alpha/beta-Hydrolases"/>
    <property type="match status" value="1"/>
</dbReference>
<dbReference type="Proteomes" id="UP000006173">
    <property type="component" value="Chromosome"/>
</dbReference>
<evidence type="ECO:0000259" key="2">
    <source>
        <dbReference type="Pfam" id="PF12146"/>
    </source>
</evidence>
<keyword evidence="1" id="KW-1133">Transmembrane helix</keyword>
<dbReference type="Pfam" id="PF12146">
    <property type="entry name" value="Hydrolase_4"/>
    <property type="match status" value="1"/>
</dbReference>
<proteinExistence type="predicted"/>
<accession>I3WHR4</accession>
<dbReference type="PATRIC" id="fig|484020.3.peg.823"/>
<dbReference type="InterPro" id="IPR029058">
    <property type="entry name" value="AB_hydrolase_fold"/>
</dbReference>
<gene>
    <name evidence="3" type="primary">yqkD</name>
    <name evidence="3" type="ORF">BBB_0834</name>
</gene>
<evidence type="ECO:0000256" key="1">
    <source>
        <dbReference type="SAM" id="Phobius"/>
    </source>
</evidence>